<dbReference type="Pfam" id="PF04338">
    <property type="entry name" value="DUF481"/>
    <property type="match status" value="1"/>
</dbReference>
<comment type="caution">
    <text evidence="2">The sequence shown here is derived from an EMBL/GenBank/DDBJ whole genome shotgun (WGS) entry which is preliminary data.</text>
</comment>
<dbReference type="InterPro" id="IPR007433">
    <property type="entry name" value="DUF481"/>
</dbReference>
<accession>A0ABW2MWK4</accession>
<organism evidence="2 3">
    <name type="scientific">Jejudonia soesokkakensis</name>
    <dbReference type="NCBI Taxonomy" id="1323432"/>
    <lineage>
        <taxon>Bacteria</taxon>
        <taxon>Pseudomonadati</taxon>
        <taxon>Bacteroidota</taxon>
        <taxon>Flavobacteriia</taxon>
        <taxon>Flavobacteriales</taxon>
        <taxon>Flavobacteriaceae</taxon>
        <taxon>Jejudonia</taxon>
    </lineage>
</organism>
<reference evidence="3" key="1">
    <citation type="journal article" date="2019" name="Int. J. Syst. Evol. Microbiol.">
        <title>The Global Catalogue of Microorganisms (GCM) 10K type strain sequencing project: providing services to taxonomists for standard genome sequencing and annotation.</title>
        <authorList>
            <consortium name="The Broad Institute Genomics Platform"/>
            <consortium name="The Broad Institute Genome Sequencing Center for Infectious Disease"/>
            <person name="Wu L."/>
            <person name="Ma J."/>
        </authorList>
    </citation>
    <scope>NUCLEOTIDE SEQUENCE [LARGE SCALE GENOMIC DNA]</scope>
    <source>
        <strain evidence="3">CGMCC 1.16306</strain>
    </source>
</reference>
<dbReference type="Proteomes" id="UP001596415">
    <property type="component" value="Unassembled WGS sequence"/>
</dbReference>
<evidence type="ECO:0000313" key="2">
    <source>
        <dbReference type="EMBL" id="MFC7358063.1"/>
    </source>
</evidence>
<feature type="chain" id="PRO_5045299722" evidence="1">
    <location>
        <begin position="19"/>
        <end position="250"/>
    </location>
</feature>
<name>A0ABW2MWK4_9FLAO</name>
<evidence type="ECO:0000313" key="3">
    <source>
        <dbReference type="Proteomes" id="UP001596415"/>
    </source>
</evidence>
<feature type="signal peptide" evidence="1">
    <location>
        <begin position="1"/>
        <end position="18"/>
    </location>
</feature>
<dbReference type="EMBL" id="JBHTBN010000005">
    <property type="protein sequence ID" value="MFC7358063.1"/>
    <property type="molecule type" value="Genomic_DNA"/>
</dbReference>
<sequence>MKIISLLFCCLYMLTANSQILNAESLRKVTDTSGFSGAASLNFALKRNVNDFITLSTDVHVQYKMNNHLILFKNEVDFQKIENEDFSNSLISHIRYNYKITPLITWEAFGQAQYNKINLIDFRGLLGTGPRFKLTQSEKYKFYLGTLVMFEYEEVADGVTPIQRDIRGSSYLSFSLYPSNNLTLISTTYYQPRIDHFSDYRISSQSSLLVGLFTNFSLKTTYTFVYDDKPAIGIPNSQYSFTTGVSYAFD</sequence>
<evidence type="ECO:0000256" key="1">
    <source>
        <dbReference type="SAM" id="SignalP"/>
    </source>
</evidence>
<protein>
    <submittedName>
        <fullName evidence="2">DUF481 domain-containing protein</fullName>
    </submittedName>
</protein>
<keyword evidence="3" id="KW-1185">Reference proteome</keyword>
<keyword evidence="1" id="KW-0732">Signal</keyword>
<proteinExistence type="predicted"/>
<dbReference type="RefSeq" id="WP_380217950.1">
    <property type="nucleotide sequence ID" value="NZ_JBHTBN010000005.1"/>
</dbReference>
<gene>
    <name evidence="2" type="ORF">ACFQO1_10210</name>
</gene>